<dbReference type="GO" id="GO:0003723">
    <property type="term" value="F:RNA binding"/>
    <property type="evidence" value="ECO:0007669"/>
    <property type="project" value="InterPro"/>
</dbReference>
<feature type="domain" description="DYW" evidence="4">
    <location>
        <begin position="541"/>
        <end position="633"/>
    </location>
</feature>
<comment type="similarity">
    <text evidence="1">Belongs to the PPR family. PCMP-H subfamily.</text>
</comment>
<dbReference type="InterPro" id="IPR046848">
    <property type="entry name" value="E_motif"/>
</dbReference>
<dbReference type="EMBL" id="LR721781">
    <property type="protein sequence ID" value="VVW14638.1"/>
    <property type="molecule type" value="Genomic_DNA"/>
</dbReference>
<dbReference type="NCBIfam" id="TIGR00756">
    <property type="entry name" value="PPR"/>
    <property type="match status" value="4"/>
</dbReference>
<dbReference type="Gene3D" id="1.25.40.10">
    <property type="entry name" value="Tetratricopeptide repeat domain"/>
    <property type="match status" value="3"/>
</dbReference>
<dbReference type="InterPro" id="IPR002885">
    <property type="entry name" value="PPR_rpt"/>
</dbReference>
<dbReference type="FunFam" id="1.25.40.10:FF:000348">
    <property type="entry name" value="Pentatricopeptide repeat-containing protein chloroplastic"/>
    <property type="match status" value="1"/>
</dbReference>
<name>A0A5K1BHW5_9MAGN</name>
<dbReference type="Pfam" id="PF20431">
    <property type="entry name" value="E_motif"/>
    <property type="match status" value="1"/>
</dbReference>
<dbReference type="PANTHER" id="PTHR47926">
    <property type="entry name" value="PENTATRICOPEPTIDE REPEAT-CONTAINING PROTEIN"/>
    <property type="match status" value="1"/>
</dbReference>
<evidence type="ECO:0000313" key="5">
    <source>
        <dbReference type="EMBL" id="VVW14638.1"/>
    </source>
</evidence>
<dbReference type="AlphaFoldDB" id="A0A5K1BHW5"/>
<evidence type="ECO:0000259" key="4">
    <source>
        <dbReference type="Pfam" id="PF14432"/>
    </source>
</evidence>
<feature type="repeat" description="PPR" evidence="3">
    <location>
        <begin position="295"/>
        <end position="325"/>
    </location>
</feature>
<evidence type="ECO:0000256" key="1">
    <source>
        <dbReference type="ARBA" id="ARBA00006643"/>
    </source>
</evidence>
<dbReference type="OMA" id="TFTCSFV"/>
<dbReference type="SUPFAM" id="SSF48452">
    <property type="entry name" value="TPR-like"/>
    <property type="match status" value="1"/>
</dbReference>
<dbReference type="Gramene" id="NC3G0202290.1">
    <property type="protein sequence ID" value="NC3G0202290.1:cds"/>
    <property type="gene ID" value="NC3G0202290"/>
</dbReference>
<dbReference type="OrthoDB" id="185373at2759"/>
<dbReference type="PANTHER" id="PTHR47926:SF458">
    <property type="entry name" value="PENTATRICOPEPTIDE REPEAT-CONTAINING PROTEIN"/>
    <property type="match status" value="1"/>
</dbReference>
<dbReference type="GO" id="GO:0009451">
    <property type="term" value="P:RNA modification"/>
    <property type="evidence" value="ECO:0007669"/>
    <property type="project" value="InterPro"/>
</dbReference>
<dbReference type="InterPro" id="IPR046849">
    <property type="entry name" value="E2_motif"/>
</dbReference>
<dbReference type="InterPro" id="IPR011990">
    <property type="entry name" value="TPR-like_helical_dom_sf"/>
</dbReference>
<dbReference type="FunFam" id="1.25.40.10:FF:002148">
    <property type="entry name" value="Pentatricopeptide repeat-containing protein At2g29760, chloroplastic"/>
    <property type="match status" value="1"/>
</dbReference>
<protein>
    <recommendedName>
        <fullName evidence="4">DYW domain-containing protein</fullName>
    </recommendedName>
</protein>
<gene>
    <name evidence="5" type="ORF">NYM_LOCUS14631</name>
</gene>
<dbReference type="Pfam" id="PF13041">
    <property type="entry name" value="PPR_2"/>
    <property type="match status" value="2"/>
</dbReference>
<feature type="repeat" description="PPR" evidence="3">
    <location>
        <begin position="194"/>
        <end position="224"/>
    </location>
</feature>
<evidence type="ECO:0000256" key="2">
    <source>
        <dbReference type="ARBA" id="ARBA00022737"/>
    </source>
</evidence>
<dbReference type="InterPro" id="IPR046960">
    <property type="entry name" value="PPR_At4g14850-like_plant"/>
</dbReference>
<organism evidence="5">
    <name type="scientific">Nymphaea colorata</name>
    <name type="common">pocket water lily</name>
    <dbReference type="NCBI Taxonomy" id="210225"/>
    <lineage>
        <taxon>Eukaryota</taxon>
        <taxon>Viridiplantae</taxon>
        <taxon>Streptophyta</taxon>
        <taxon>Embryophyta</taxon>
        <taxon>Tracheophyta</taxon>
        <taxon>Spermatophyta</taxon>
        <taxon>Magnoliopsida</taxon>
        <taxon>Nymphaeales</taxon>
        <taxon>Nymphaeaceae</taxon>
        <taxon>Nymphaea</taxon>
    </lineage>
</organism>
<reference evidence="5" key="1">
    <citation type="submission" date="2019-09" db="EMBL/GenBank/DDBJ databases">
        <authorList>
            <person name="Zhang L."/>
        </authorList>
    </citation>
    <scope>NUCLEOTIDE SEQUENCE</scope>
</reference>
<sequence>MALPLATLQLPPPAKLHENHPSHQLPPSLVSVTGSLPLQNFTTPFQLKQLHAQIVKQNVDPSILSFSKVAQVCGLSPDFGYGRQLLQFSDRLEIVIWNSWIRKLAESDSPADAIILFRKLRYADVPPDTLTCSFVLKACSRVPSLEDGMMVHSLAAKQGWVADVFLQNTIIHMYASCGSLSSAYQLFAKTSKRDVVTWNIMITQFAKQGQVDIARKLFDEMPERSTRSWTSMITGYVQCGRPNEAISVFRSMEEANVKPNEVTVVSVLAACADVGALDLGQRIHAYAKENHFRHNVRVCNTLIDMYTKCGCIEEARMVFDEIPERTVVSWSAMIMGHAIHGQSEEALSLFSKMQKRGIDPNAVTFIGLLHACSHMGMVAEGCRFFNSMVNDYRIVPQIEHYGCMVDLLSRAGLLKEAYEFIKNMPIEPSGAVWGALLGGCRVHKSVELGEEVIKHLLEIEPHNDGYYVVLSNIYAEAGRWGDVAKVRRLMKDRGIKKTPGCSFITIDGVTHEFVAGDGSHPHAKEVQEKWHELAEQLKLMGYVPETSAVLLDIAEEEKEHALYRHSEKLAVVFGLMKTSPGTPIRIMKNLRVCADCHLALKLISKFSNREIIVRDRSRFHRFVDGSCSCKDYW</sequence>
<dbReference type="GO" id="GO:0008270">
    <property type="term" value="F:zinc ion binding"/>
    <property type="evidence" value="ECO:0007669"/>
    <property type="project" value="InterPro"/>
</dbReference>
<dbReference type="Pfam" id="PF14432">
    <property type="entry name" value="DYW_deaminase"/>
    <property type="match status" value="1"/>
</dbReference>
<proteinExistence type="inferred from homology"/>
<feature type="repeat" description="PPR" evidence="3">
    <location>
        <begin position="225"/>
        <end position="259"/>
    </location>
</feature>
<dbReference type="InterPro" id="IPR032867">
    <property type="entry name" value="DYW_dom"/>
</dbReference>
<feature type="repeat" description="PPR" evidence="3">
    <location>
        <begin position="326"/>
        <end position="360"/>
    </location>
</feature>
<accession>A0A5K1BHW5</accession>
<dbReference type="PROSITE" id="PS51375">
    <property type="entry name" value="PPR"/>
    <property type="match status" value="4"/>
</dbReference>
<dbReference type="Pfam" id="PF12854">
    <property type="entry name" value="PPR_1"/>
    <property type="match status" value="1"/>
</dbReference>
<keyword evidence="2" id="KW-0677">Repeat</keyword>
<evidence type="ECO:0000256" key="3">
    <source>
        <dbReference type="PROSITE-ProRule" id="PRU00708"/>
    </source>
</evidence>
<dbReference type="Pfam" id="PF01535">
    <property type="entry name" value="PPR"/>
    <property type="match status" value="2"/>
</dbReference>
<dbReference type="Pfam" id="PF20430">
    <property type="entry name" value="Eplus_motif"/>
    <property type="match status" value="1"/>
</dbReference>